<reference evidence="2" key="1">
    <citation type="journal article" date="2014" name="Int. J. Syst. Evol. Microbiol.">
        <title>Complete genome sequence of Corynebacterium casei LMG S-19264T (=DSM 44701T), isolated from a smear-ripened cheese.</title>
        <authorList>
            <consortium name="US DOE Joint Genome Institute (JGI-PGF)"/>
            <person name="Walter F."/>
            <person name="Albersmeier A."/>
            <person name="Kalinowski J."/>
            <person name="Ruckert C."/>
        </authorList>
    </citation>
    <scope>NUCLEOTIDE SEQUENCE</scope>
    <source>
        <strain evidence="2">CGMCC 1.12919</strain>
    </source>
</reference>
<evidence type="ECO:0000313" key="3">
    <source>
        <dbReference type="Proteomes" id="UP000637002"/>
    </source>
</evidence>
<dbReference type="InterPro" id="IPR027417">
    <property type="entry name" value="P-loop_NTPase"/>
</dbReference>
<proteinExistence type="predicted"/>
<dbReference type="Pfam" id="PF08378">
    <property type="entry name" value="NERD"/>
    <property type="match status" value="1"/>
</dbReference>
<organism evidence="2 3">
    <name type="scientific">Chelatococcus reniformis</name>
    <dbReference type="NCBI Taxonomy" id="1494448"/>
    <lineage>
        <taxon>Bacteria</taxon>
        <taxon>Pseudomonadati</taxon>
        <taxon>Pseudomonadota</taxon>
        <taxon>Alphaproteobacteria</taxon>
        <taxon>Hyphomicrobiales</taxon>
        <taxon>Chelatococcaceae</taxon>
        <taxon>Chelatococcus</taxon>
    </lineage>
</organism>
<sequence>MNQTRQLTIFCGEPLDHDSERVFLRALVDHLARGATPAVVLCNFQLKGRQIDFVVATENAVALVEAKATTLPVRGEINGAWERLSPSGEWTPFRNPYQQALGAKNRLRDAMAQAAPIGDFYPDGFVAMTGDLPEGSTITAGDFKVRIGSTAEVLAALEATGGSPWSLVAWQGFARSLKLTATSLDAALAAEGSWAFSEWAERYRRAFAAEYQPDADLWIPENDEQAGALIASINEQAGSFLWGPSGCGKSLMAKWLGLQLTATGTICLFVSAKLFSGSWAEAVQREISLLVDSYDPRFLRRAMQLGIPVVLIFDGLNELSAENARQALRGLKALARRYEARVVVTSQEPRPEGLTGLSSVSVGKPSETLKARIAERGHGALTSAAKEVLRGVRSGFEARIVGEIGNELRSNVTRLELLDQFIRTRLGPHARSGSLGLRRLAARLTDQMAYSLSETAFDEFMLAQRLTFDDCEAILRAGVLETRGGRVSFSHEIFRSTCAAQELVRLAQTDPAKLGVQLGTPLFRPLARDIIAALETEPACRAVLEEITDADIIADAADGELGPVATATASAILESSHASLLGEIAQSKLVLTDGDAFRRLEWEGHIEPAATSRARFQALGVRAAKGTGIEDYLVLCRAMDEKLAEERSRLAEAAREGNVALRSEAFALAYYGFGPRHNFRLAARQADATRFTHIIGNRPAGIAMRSLVGLTSGELLFVLKQRHELFGNEDITRFTHELTEILRTRWRYEPYHVRLELLHIVGFVRDAEETAKAGLIEAINALEIHASNWALNSSVIDALKILGALDGEGEGQRAAIHDEVAAVIGEADSDDIREQALSVYTRMFDHPFDWIYAEEVYALPEEAQRLLYRRAFQADGIGDSLSVRYLAQRIAEYEEPSDAPLFSNLTRLPSQTNPMSQDEMAAFVLAVRFLARHAAPLPIMETENDAQQCMVHIRTLVYAAESGRKADREQARAAWEQLHALRPQRVIGCLAEINEPLAASHAAERPPNYPALNLVDVFPADLLAVSRKLVDEGVPPTSYHRVGFLDRDLHFAFGVIAKHGDRSDLGRLRRVTADHPFSQKALEVIREIDTSEESGRQQ</sequence>
<gene>
    <name evidence="2" type="ORF">GCM10010994_60730</name>
</gene>
<evidence type="ECO:0000259" key="1">
    <source>
        <dbReference type="Pfam" id="PF08378"/>
    </source>
</evidence>
<dbReference type="RefSeq" id="WP_188612932.1">
    <property type="nucleotide sequence ID" value="NZ_BMGG01000021.1"/>
</dbReference>
<dbReference type="CDD" id="cd00009">
    <property type="entry name" value="AAA"/>
    <property type="match status" value="1"/>
</dbReference>
<reference evidence="2" key="2">
    <citation type="submission" date="2020-09" db="EMBL/GenBank/DDBJ databases">
        <authorList>
            <person name="Sun Q."/>
            <person name="Zhou Y."/>
        </authorList>
    </citation>
    <scope>NUCLEOTIDE SEQUENCE</scope>
    <source>
        <strain evidence="2">CGMCC 1.12919</strain>
    </source>
</reference>
<evidence type="ECO:0000313" key="2">
    <source>
        <dbReference type="EMBL" id="GGC94870.1"/>
    </source>
</evidence>
<accession>A0A916XRB1</accession>
<dbReference type="SUPFAM" id="SSF52540">
    <property type="entry name" value="P-loop containing nucleoside triphosphate hydrolases"/>
    <property type="match status" value="1"/>
</dbReference>
<protein>
    <recommendedName>
        <fullName evidence="1">NERD domain-containing protein</fullName>
    </recommendedName>
</protein>
<dbReference type="Gene3D" id="3.40.50.300">
    <property type="entry name" value="P-loop containing nucleotide triphosphate hydrolases"/>
    <property type="match status" value="1"/>
</dbReference>
<feature type="domain" description="NERD" evidence="1">
    <location>
        <begin position="20"/>
        <end position="111"/>
    </location>
</feature>
<dbReference type="InterPro" id="IPR011528">
    <property type="entry name" value="NERD"/>
</dbReference>
<dbReference type="AlphaFoldDB" id="A0A916XRB1"/>
<name>A0A916XRB1_9HYPH</name>
<dbReference type="Proteomes" id="UP000637002">
    <property type="component" value="Unassembled WGS sequence"/>
</dbReference>
<comment type="caution">
    <text evidence="2">The sequence shown here is derived from an EMBL/GenBank/DDBJ whole genome shotgun (WGS) entry which is preliminary data.</text>
</comment>
<dbReference type="EMBL" id="BMGG01000021">
    <property type="protein sequence ID" value="GGC94870.1"/>
    <property type="molecule type" value="Genomic_DNA"/>
</dbReference>
<keyword evidence="3" id="KW-1185">Reference proteome</keyword>